<accession>A0ABD0NS59</accession>
<feature type="non-terminal residue" evidence="1">
    <location>
        <position position="51"/>
    </location>
</feature>
<reference evidence="1 2" key="1">
    <citation type="submission" date="2024-05" db="EMBL/GenBank/DDBJ databases">
        <title>Genome sequencing and assembly of Indian major carp, Cirrhinus mrigala (Hamilton, 1822).</title>
        <authorList>
            <person name="Mohindra V."/>
            <person name="Chowdhury L.M."/>
            <person name="Lal K."/>
            <person name="Jena J.K."/>
        </authorList>
    </citation>
    <scope>NUCLEOTIDE SEQUENCE [LARGE SCALE GENOMIC DNA]</scope>
    <source>
        <strain evidence="1">CM1030</strain>
        <tissue evidence="1">Blood</tissue>
    </source>
</reference>
<name>A0ABD0NS59_CIRMR</name>
<sequence>ISTSSLIHSQKGSSNSFFTEKVEEAEAIEVEEKVEEAEAIEEVEEKVKAVE</sequence>
<dbReference type="EMBL" id="JAMKFB020000020">
    <property type="protein sequence ID" value="KAL0163791.1"/>
    <property type="molecule type" value="Genomic_DNA"/>
</dbReference>
<comment type="caution">
    <text evidence="1">The sequence shown here is derived from an EMBL/GenBank/DDBJ whole genome shotgun (WGS) entry which is preliminary data.</text>
</comment>
<gene>
    <name evidence="1" type="ORF">M9458_039544</name>
</gene>
<dbReference type="AlphaFoldDB" id="A0ABD0NS59"/>
<proteinExistence type="predicted"/>
<dbReference type="Proteomes" id="UP001529510">
    <property type="component" value="Unassembled WGS sequence"/>
</dbReference>
<keyword evidence="2" id="KW-1185">Reference proteome</keyword>
<evidence type="ECO:0000313" key="2">
    <source>
        <dbReference type="Proteomes" id="UP001529510"/>
    </source>
</evidence>
<organism evidence="1 2">
    <name type="scientific">Cirrhinus mrigala</name>
    <name type="common">Mrigala</name>
    <dbReference type="NCBI Taxonomy" id="683832"/>
    <lineage>
        <taxon>Eukaryota</taxon>
        <taxon>Metazoa</taxon>
        <taxon>Chordata</taxon>
        <taxon>Craniata</taxon>
        <taxon>Vertebrata</taxon>
        <taxon>Euteleostomi</taxon>
        <taxon>Actinopterygii</taxon>
        <taxon>Neopterygii</taxon>
        <taxon>Teleostei</taxon>
        <taxon>Ostariophysi</taxon>
        <taxon>Cypriniformes</taxon>
        <taxon>Cyprinidae</taxon>
        <taxon>Labeoninae</taxon>
        <taxon>Labeonini</taxon>
        <taxon>Cirrhinus</taxon>
    </lineage>
</organism>
<feature type="non-terminal residue" evidence="1">
    <location>
        <position position="1"/>
    </location>
</feature>
<evidence type="ECO:0000313" key="1">
    <source>
        <dbReference type="EMBL" id="KAL0163791.1"/>
    </source>
</evidence>
<protein>
    <submittedName>
        <fullName evidence="1">Uncharacterized protein</fullName>
    </submittedName>
</protein>